<accession>A0A085NBB5</accession>
<evidence type="ECO:0000259" key="7">
    <source>
        <dbReference type="PROSITE" id="PS50055"/>
    </source>
</evidence>
<dbReference type="SUPFAM" id="SSF52799">
    <property type="entry name" value="(Phosphotyrosine protein) phosphatases II"/>
    <property type="match status" value="1"/>
</dbReference>
<protein>
    <recommendedName>
        <fullName evidence="10">Tyrosine-protein phosphatase domain-containing protein</fullName>
    </recommendedName>
</protein>
<dbReference type="PROSITE" id="PS50055">
    <property type="entry name" value="TYR_PHOSPHATASE_PTP"/>
    <property type="match status" value="1"/>
</dbReference>
<dbReference type="Pfam" id="PF14955">
    <property type="entry name" value="MRP-S24"/>
    <property type="match status" value="1"/>
</dbReference>
<dbReference type="InterPro" id="IPR000387">
    <property type="entry name" value="Tyr_Pase_dom"/>
</dbReference>
<evidence type="ECO:0000259" key="8">
    <source>
        <dbReference type="PROSITE" id="PS50056"/>
    </source>
</evidence>
<dbReference type="GO" id="GO:0005840">
    <property type="term" value="C:ribosome"/>
    <property type="evidence" value="ECO:0007669"/>
    <property type="project" value="UniProtKB-KW"/>
</dbReference>
<dbReference type="InterPro" id="IPR003595">
    <property type="entry name" value="Tyr_Pase_cat"/>
</dbReference>
<dbReference type="SMART" id="SM00194">
    <property type="entry name" value="PTPc"/>
    <property type="match status" value="1"/>
</dbReference>
<dbReference type="GO" id="GO:1990904">
    <property type="term" value="C:ribonucleoprotein complex"/>
    <property type="evidence" value="ECO:0007669"/>
    <property type="project" value="UniProtKB-KW"/>
</dbReference>
<dbReference type="AlphaFoldDB" id="A0A085NBB5"/>
<organism evidence="9">
    <name type="scientific">Trichuris suis</name>
    <name type="common">pig whipworm</name>
    <dbReference type="NCBI Taxonomy" id="68888"/>
    <lineage>
        <taxon>Eukaryota</taxon>
        <taxon>Metazoa</taxon>
        <taxon>Ecdysozoa</taxon>
        <taxon>Nematoda</taxon>
        <taxon>Enoplea</taxon>
        <taxon>Dorylaimia</taxon>
        <taxon>Trichinellida</taxon>
        <taxon>Trichuridae</taxon>
        <taxon>Trichuris</taxon>
    </lineage>
</organism>
<feature type="domain" description="Tyrosine-protein phosphatase" evidence="7">
    <location>
        <begin position="76"/>
        <end position="303"/>
    </location>
</feature>
<keyword evidence="6" id="KW-0687">Ribonucleoprotein</keyword>
<name>A0A085NBB5_9BILA</name>
<evidence type="ECO:0000256" key="3">
    <source>
        <dbReference type="ARBA" id="ARBA00022946"/>
    </source>
</evidence>
<comment type="subcellular location">
    <subcellularLocation>
        <location evidence="1">Mitochondrion</location>
    </subcellularLocation>
</comment>
<evidence type="ECO:0000256" key="2">
    <source>
        <dbReference type="ARBA" id="ARBA00010761"/>
    </source>
</evidence>
<comment type="similarity">
    <text evidence="2">Belongs to the universal ribosomal protein uS3 family.</text>
</comment>
<dbReference type="PRINTS" id="PR00700">
    <property type="entry name" value="PRTYPHPHTASE"/>
</dbReference>
<dbReference type="GO" id="GO:0005739">
    <property type="term" value="C:mitochondrion"/>
    <property type="evidence" value="ECO:0007669"/>
    <property type="project" value="UniProtKB-SubCell"/>
</dbReference>
<dbReference type="PROSITE" id="PS50056">
    <property type="entry name" value="TYR_PHOSPHATASE_2"/>
    <property type="match status" value="1"/>
</dbReference>
<reference evidence="9" key="1">
    <citation type="journal article" date="2014" name="Nat. Genet.">
        <title>Genome and transcriptome of the porcine whipworm Trichuris suis.</title>
        <authorList>
            <person name="Jex A.R."/>
            <person name="Nejsum P."/>
            <person name="Schwarz E.M."/>
            <person name="Hu L."/>
            <person name="Young N.D."/>
            <person name="Hall R.S."/>
            <person name="Korhonen P.K."/>
            <person name="Liao S."/>
            <person name="Thamsborg S."/>
            <person name="Xia J."/>
            <person name="Xu P."/>
            <person name="Wang S."/>
            <person name="Scheerlinck J.P."/>
            <person name="Hofmann A."/>
            <person name="Sternberg P.W."/>
            <person name="Wang J."/>
            <person name="Gasser R.B."/>
        </authorList>
    </citation>
    <scope>NUCLEOTIDE SEQUENCE [LARGE SCALE GENOMIC DNA]</scope>
    <source>
        <strain evidence="9">DCEP-RM93F</strain>
    </source>
</reference>
<dbReference type="InterPro" id="IPR026146">
    <property type="entry name" value="Ribosomal_uS3m"/>
</dbReference>
<dbReference type="EMBL" id="KL367521">
    <property type="protein sequence ID" value="KFD66761.1"/>
    <property type="molecule type" value="Genomic_DNA"/>
</dbReference>
<dbReference type="SMART" id="SM00404">
    <property type="entry name" value="PTPc_motif"/>
    <property type="match status" value="1"/>
</dbReference>
<dbReference type="GO" id="GO:0004725">
    <property type="term" value="F:protein tyrosine phosphatase activity"/>
    <property type="evidence" value="ECO:0007669"/>
    <property type="project" value="InterPro"/>
</dbReference>
<dbReference type="CDD" id="cd00047">
    <property type="entry name" value="PTPc"/>
    <property type="match status" value="1"/>
</dbReference>
<evidence type="ECO:0000256" key="6">
    <source>
        <dbReference type="ARBA" id="ARBA00023274"/>
    </source>
</evidence>
<evidence type="ECO:0000256" key="1">
    <source>
        <dbReference type="ARBA" id="ARBA00004173"/>
    </source>
</evidence>
<keyword evidence="5" id="KW-0496">Mitochondrion</keyword>
<evidence type="ECO:0008006" key="10">
    <source>
        <dbReference type="Google" id="ProtNLM"/>
    </source>
</evidence>
<dbReference type="PANTHER" id="PTHR21244:SF1">
    <property type="entry name" value="SMALL RIBOSOMAL SUBUNIT PROTEIN US3M"/>
    <property type="match status" value="1"/>
</dbReference>
<proteinExistence type="inferred from homology"/>
<dbReference type="PANTHER" id="PTHR21244">
    <property type="entry name" value="MITOCHONDRIAL 28S RIBOSOMAL PROTEIN S24"/>
    <property type="match status" value="1"/>
</dbReference>
<dbReference type="InterPro" id="IPR029021">
    <property type="entry name" value="Prot-tyrosine_phosphatase-like"/>
</dbReference>
<evidence type="ECO:0000256" key="5">
    <source>
        <dbReference type="ARBA" id="ARBA00023128"/>
    </source>
</evidence>
<evidence type="ECO:0000313" key="9">
    <source>
        <dbReference type="EMBL" id="KFD66761.1"/>
    </source>
</evidence>
<keyword evidence="4" id="KW-0689">Ribosomal protein</keyword>
<dbReference type="InterPro" id="IPR000242">
    <property type="entry name" value="PTP_cat"/>
</dbReference>
<dbReference type="Pfam" id="PF00102">
    <property type="entry name" value="Y_phosphatase"/>
    <property type="match status" value="1"/>
</dbReference>
<gene>
    <name evidence="9" type="ORF">M514_06873</name>
</gene>
<evidence type="ECO:0000256" key="4">
    <source>
        <dbReference type="ARBA" id="ARBA00022980"/>
    </source>
</evidence>
<keyword evidence="3" id="KW-0809">Transit peptide</keyword>
<feature type="domain" description="Tyrosine specific protein phosphatases" evidence="8">
    <location>
        <begin position="213"/>
        <end position="294"/>
    </location>
</feature>
<dbReference type="Gene3D" id="3.90.190.10">
    <property type="entry name" value="Protein tyrosine phosphatase superfamily"/>
    <property type="match status" value="1"/>
</dbReference>
<sequence>MSCSPPSEPSQSWESSAKSSAVKWASDTLNNSQNFIHNIHAEFCNLQAQQSANKSRAGVCQDEKNKSCVSGNVASVELSKEEQKHKSTFIHIDRINLPKLPCEFILTRAPSDETVVHFWTTVWKEYVKVIVYIENSEATKSEIALGPYWPKVFGLKEHHCFGKYRIRPIYGQVAKSYTQKILEVKNMESNETRWVRHLVYADWPKDEAAMSTESLFDFIRKVDEELEKGKKDSMVYPFRILIHDATGTSRSATFVVLRSLIGVIKIGQTPLIQQTVSILLEQHAYPVQEPRLYYYIYYALIKCFYSCESMLRSAMNDCAVKAFKWQCRALPARYICTTSVLCKTQAGKHKSTRFRTKPLTYEMAQKPDQIGVRKAWLTWHTSNLEEIGIRSAKAAIEDEIVRRMVNGIWPKLFVSELVIKRRGNILFVAGIVERRISSSKMYWLIGFTEELLSLLLKQPVKLELSTVAEKKEIVFKYI</sequence>
<dbReference type="Proteomes" id="UP000030758">
    <property type="component" value="Unassembled WGS sequence"/>
</dbReference>
<dbReference type="GO" id="GO:0006412">
    <property type="term" value="P:translation"/>
    <property type="evidence" value="ECO:0007669"/>
    <property type="project" value="TreeGrafter"/>
</dbReference>